<gene>
    <name evidence="1" type="ORF">ASPCAL06927</name>
</gene>
<keyword evidence="2" id="KW-1185">Reference proteome</keyword>
<accession>A0A0U4Z7W5</accession>
<dbReference type="AlphaFoldDB" id="A0A0U4Z7W5"/>
<sequence length="198" mass="21924">MRHPRIHHVDVFHFPDLLAKKSSYWASSTLGLSEQAVGSSAVRESRSFPTGLEGIIKEGELFLVAWSPGATVRASEAARRHWSEQNKEPGVSLPQDAHFSNKVDIWDGDGNKMNYEGLVSQSLCSLGRDDFGRLLPESTAYGFEQLGVARIDKSKDTLTWQSKQQPALEYFVPVASISEEIAASSRRSGSDRVNIFLT</sequence>
<evidence type="ECO:0000313" key="1">
    <source>
        <dbReference type="EMBL" id="CEL05813.1"/>
    </source>
</evidence>
<name>A0A0U4Z7W5_ASPCI</name>
<reference evidence="2" key="1">
    <citation type="journal article" date="2016" name="Genome Announc.">
        <title>Draft genome sequences of fungus Aspergillus calidoustus.</title>
        <authorList>
            <person name="Horn F."/>
            <person name="Linde J."/>
            <person name="Mattern D.J."/>
            <person name="Walther G."/>
            <person name="Guthke R."/>
            <person name="Scherlach K."/>
            <person name="Martin K."/>
            <person name="Brakhage A.A."/>
            <person name="Petzke L."/>
            <person name="Valiante V."/>
        </authorList>
    </citation>
    <scope>NUCLEOTIDE SEQUENCE [LARGE SCALE GENOMIC DNA]</scope>
    <source>
        <strain evidence="2">SF006504</strain>
    </source>
</reference>
<dbReference type="EMBL" id="CDMC01000005">
    <property type="protein sequence ID" value="CEL05813.1"/>
    <property type="molecule type" value="Genomic_DNA"/>
</dbReference>
<protein>
    <submittedName>
        <fullName evidence="1">Uncharacterized protein</fullName>
    </submittedName>
</protein>
<organism evidence="1 2">
    <name type="scientific">Aspergillus calidoustus</name>
    <dbReference type="NCBI Taxonomy" id="454130"/>
    <lineage>
        <taxon>Eukaryota</taxon>
        <taxon>Fungi</taxon>
        <taxon>Dikarya</taxon>
        <taxon>Ascomycota</taxon>
        <taxon>Pezizomycotina</taxon>
        <taxon>Eurotiomycetes</taxon>
        <taxon>Eurotiomycetidae</taxon>
        <taxon>Eurotiales</taxon>
        <taxon>Aspergillaceae</taxon>
        <taxon>Aspergillus</taxon>
        <taxon>Aspergillus subgen. Nidulantes</taxon>
    </lineage>
</organism>
<proteinExistence type="predicted"/>
<evidence type="ECO:0000313" key="2">
    <source>
        <dbReference type="Proteomes" id="UP000054771"/>
    </source>
</evidence>
<dbReference type="Proteomes" id="UP000054771">
    <property type="component" value="Unassembled WGS sequence"/>
</dbReference>